<dbReference type="VEuPathDB" id="FungiDB:VP01_2232g3"/>
<feature type="compositionally biased region" description="Basic residues" evidence="1">
    <location>
        <begin position="470"/>
        <end position="479"/>
    </location>
</feature>
<feature type="region of interest" description="Disordered" evidence="1">
    <location>
        <begin position="470"/>
        <end position="510"/>
    </location>
</feature>
<organism evidence="2 3">
    <name type="scientific">Puccinia sorghi</name>
    <dbReference type="NCBI Taxonomy" id="27349"/>
    <lineage>
        <taxon>Eukaryota</taxon>
        <taxon>Fungi</taxon>
        <taxon>Dikarya</taxon>
        <taxon>Basidiomycota</taxon>
        <taxon>Pucciniomycotina</taxon>
        <taxon>Pucciniomycetes</taxon>
        <taxon>Pucciniales</taxon>
        <taxon>Pucciniaceae</taxon>
        <taxon>Puccinia</taxon>
    </lineage>
</organism>
<feature type="region of interest" description="Disordered" evidence="1">
    <location>
        <begin position="234"/>
        <end position="253"/>
    </location>
</feature>
<dbReference type="OrthoDB" id="2500538at2759"/>
<evidence type="ECO:0000313" key="2">
    <source>
        <dbReference type="EMBL" id="KNZ57135.1"/>
    </source>
</evidence>
<proteinExistence type="predicted"/>
<feature type="compositionally biased region" description="Low complexity" evidence="1">
    <location>
        <begin position="236"/>
        <end position="253"/>
    </location>
</feature>
<dbReference type="Proteomes" id="UP000037035">
    <property type="component" value="Unassembled WGS sequence"/>
</dbReference>
<feature type="region of interest" description="Disordered" evidence="1">
    <location>
        <begin position="406"/>
        <end position="437"/>
    </location>
</feature>
<feature type="region of interest" description="Disordered" evidence="1">
    <location>
        <begin position="156"/>
        <end position="182"/>
    </location>
</feature>
<accession>A0A0L6VAI4</accession>
<dbReference type="EMBL" id="LAVV01007095">
    <property type="protein sequence ID" value="KNZ57135.1"/>
    <property type="molecule type" value="Genomic_DNA"/>
</dbReference>
<feature type="compositionally biased region" description="Polar residues" evidence="1">
    <location>
        <begin position="171"/>
        <end position="180"/>
    </location>
</feature>
<feature type="compositionally biased region" description="Basic and acidic residues" evidence="1">
    <location>
        <begin position="10"/>
        <end position="22"/>
    </location>
</feature>
<dbReference type="AlphaFoldDB" id="A0A0L6VAI4"/>
<feature type="compositionally biased region" description="Low complexity" evidence="1">
    <location>
        <begin position="200"/>
        <end position="215"/>
    </location>
</feature>
<protein>
    <submittedName>
        <fullName evidence="2">Uncharacterized protein</fullName>
    </submittedName>
</protein>
<keyword evidence="3" id="KW-1185">Reference proteome</keyword>
<gene>
    <name evidence="2" type="ORF">VP01_2232g3</name>
</gene>
<comment type="caution">
    <text evidence="2">The sequence shown here is derived from an EMBL/GenBank/DDBJ whole genome shotgun (WGS) entry which is preliminary data.</text>
</comment>
<feature type="region of interest" description="Disordered" evidence="1">
    <location>
        <begin position="199"/>
        <end position="218"/>
    </location>
</feature>
<feature type="region of interest" description="Disordered" evidence="1">
    <location>
        <begin position="1"/>
        <end position="22"/>
    </location>
</feature>
<sequence length="765" mass="85308">MRPLQHRQSSRLDKGKTREIGEHGNTTFSLSHYLSFTHHTDLLTQLNKLLEQLLIPISLPDLTVATPSLLLAVVESILKRRFLALNDPTRTSRSAHCRSKCLKITMKVLAQSLDTNLDRWSPDAINLPGLVQGETSELPKLINGILKLSTLPHNPLINNPKDNRHQDLSPKQRNGCNSNDPVLKQHEYATDCIPATQVPRSSRISSLNSSSSSLSVEPSKIPFDGLFSPVGPPLEPSLNLPSRRSSSTNSSNAALSLSLNSQKMYDDPLSGQTSNPPTLRNLLGPLHAQMISSKRPHTPRTAHRVMVNKLRNEGIQDNSGEQILNHDTDGWMTARTEAEDDNETSVEESRYQYTKGIGLMTLDGIEPDDPFVSMETRRALESQIMQNQANISFDLTRLAVAGSESYNKTIQSSRDPRSPSSPPQRKPGSELPANPWSTSCSSALSNFSLKSSQPASEPNDFLTQCYQGHRHYHHHHHQQQHHDDQSSEQSIQSSPRVREPIDRNFSSPDFIESSFGDKDLINRSDCGFGRPTDSIQVGSRDHSCHHPYPSSIPLPASPTQSNICSAQPRKVLLASDGVKLDLVVSDVMAYEQKKTEHVNIQGWDWIDLTKMAEESEGLQQSGPAVNAKGVKADPHANLLSRKLELLRLLNQAYSHNKRNDRSDQQSPESTEAEEDKLHTRTTAEQKENVRIRVNRQPLEATTINHPGGHTNGFIVLSKSHYVHYPDHSSTAHPSGSRDFSFDYNDTHLDHGECFDERDDLIDDVI</sequence>
<feature type="region of interest" description="Disordered" evidence="1">
    <location>
        <begin position="654"/>
        <end position="683"/>
    </location>
</feature>
<name>A0A0L6VAI4_9BASI</name>
<evidence type="ECO:0000313" key="3">
    <source>
        <dbReference type="Proteomes" id="UP000037035"/>
    </source>
</evidence>
<evidence type="ECO:0000256" key="1">
    <source>
        <dbReference type="SAM" id="MobiDB-lite"/>
    </source>
</evidence>
<feature type="compositionally biased region" description="Basic and acidic residues" evidence="1">
    <location>
        <begin position="161"/>
        <end position="170"/>
    </location>
</feature>
<reference evidence="2 3" key="1">
    <citation type="submission" date="2015-08" db="EMBL/GenBank/DDBJ databases">
        <title>Next Generation Sequencing and Analysis of the Genome of Puccinia sorghi L Schw, the Causal Agent of Maize Common Rust.</title>
        <authorList>
            <person name="Rochi L."/>
            <person name="Burguener G."/>
            <person name="Darino M."/>
            <person name="Turjanski A."/>
            <person name="Kreff E."/>
            <person name="Dieguez M.J."/>
            <person name="Sacco F."/>
        </authorList>
    </citation>
    <scope>NUCLEOTIDE SEQUENCE [LARGE SCALE GENOMIC DNA]</scope>
    <source>
        <strain evidence="2 3">RO10H11247</strain>
    </source>
</reference>